<keyword evidence="2" id="KW-1185">Reference proteome</keyword>
<sequence>MTARDAYQYFVLRAQEIAVSKNWSPGGNLQYVSIKAPSKNHCAQLVSFRWALVFVQRLLQKVSGAFTVTRVSGILTIWMYLGMRSILLSLEGIQKASEQELAVDTSDVQQTIWPRAAAAAVSFDWQMLAAELDYAKLITPYLPQNAYGVREILPQKMLPCLLNKRGVPAAPVKNFYARRAPVGPGSCYEQ</sequence>
<proteinExistence type="predicted"/>
<accession>A0AAQ3RUT2</accession>
<gene>
    <name evidence="1" type="ORF">V8G54_019274</name>
</gene>
<name>A0AAQ3RUT2_VIGMU</name>
<reference evidence="1 2" key="1">
    <citation type="journal article" date="2023" name="Life. Sci Alliance">
        <title>Evolutionary insights into 3D genome organization and epigenetic landscape of Vigna mungo.</title>
        <authorList>
            <person name="Junaid A."/>
            <person name="Singh B."/>
            <person name="Bhatia S."/>
        </authorList>
    </citation>
    <scope>NUCLEOTIDE SEQUENCE [LARGE SCALE GENOMIC DNA]</scope>
    <source>
        <strain evidence="1">Urdbean</strain>
    </source>
</reference>
<dbReference type="Proteomes" id="UP001374535">
    <property type="component" value="Chromosome 6"/>
</dbReference>
<evidence type="ECO:0000313" key="1">
    <source>
        <dbReference type="EMBL" id="WVZ05928.1"/>
    </source>
</evidence>
<dbReference type="AlphaFoldDB" id="A0AAQ3RUT2"/>
<dbReference type="EMBL" id="CP144695">
    <property type="protein sequence ID" value="WVZ05928.1"/>
    <property type="molecule type" value="Genomic_DNA"/>
</dbReference>
<protein>
    <submittedName>
        <fullName evidence="1">Uncharacterized protein</fullName>
    </submittedName>
</protein>
<organism evidence="1 2">
    <name type="scientific">Vigna mungo</name>
    <name type="common">Black gram</name>
    <name type="synonym">Phaseolus mungo</name>
    <dbReference type="NCBI Taxonomy" id="3915"/>
    <lineage>
        <taxon>Eukaryota</taxon>
        <taxon>Viridiplantae</taxon>
        <taxon>Streptophyta</taxon>
        <taxon>Embryophyta</taxon>
        <taxon>Tracheophyta</taxon>
        <taxon>Spermatophyta</taxon>
        <taxon>Magnoliopsida</taxon>
        <taxon>eudicotyledons</taxon>
        <taxon>Gunneridae</taxon>
        <taxon>Pentapetalae</taxon>
        <taxon>rosids</taxon>
        <taxon>fabids</taxon>
        <taxon>Fabales</taxon>
        <taxon>Fabaceae</taxon>
        <taxon>Papilionoideae</taxon>
        <taxon>50 kb inversion clade</taxon>
        <taxon>NPAAA clade</taxon>
        <taxon>indigoferoid/millettioid clade</taxon>
        <taxon>Phaseoleae</taxon>
        <taxon>Vigna</taxon>
    </lineage>
</organism>
<evidence type="ECO:0000313" key="2">
    <source>
        <dbReference type="Proteomes" id="UP001374535"/>
    </source>
</evidence>